<protein>
    <submittedName>
        <fullName evidence="2">SH3 domain-containing protein</fullName>
    </submittedName>
</protein>
<evidence type="ECO:0000313" key="3">
    <source>
        <dbReference type="Proteomes" id="UP000319204"/>
    </source>
</evidence>
<gene>
    <name evidence="2" type="ORF">FOT42_015805</name>
</gene>
<dbReference type="PROSITE" id="PS51257">
    <property type="entry name" value="PROKAR_LIPOPROTEIN"/>
    <property type="match status" value="1"/>
</dbReference>
<organism evidence="2 3">
    <name type="scientific">Flagellimonas hadalis</name>
    <dbReference type="NCBI Taxonomy" id="2597517"/>
    <lineage>
        <taxon>Bacteria</taxon>
        <taxon>Pseudomonadati</taxon>
        <taxon>Bacteroidota</taxon>
        <taxon>Flavobacteriia</taxon>
        <taxon>Flavobacteriales</taxon>
        <taxon>Flavobacteriaceae</taxon>
        <taxon>Flagellimonas</taxon>
    </lineage>
</organism>
<dbReference type="Gene3D" id="2.30.30.40">
    <property type="entry name" value="SH3 Domains"/>
    <property type="match status" value="2"/>
</dbReference>
<dbReference type="SMART" id="SM00287">
    <property type="entry name" value="SH3b"/>
    <property type="match status" value="2"/>
</dbReference>
<keyword evidence="3" id="KW-1185">Reference proteome</keyword>
<proteinExistence type="predicted"/>
<dbReference type="PROSITE" id="PS51781">
    <property type="entry name" value="SH3B"/>
    <property type="match status" value="1"/>
</dbReference>
<dbReference type="RefSeq" id="WP_151891487.1">
    <property type="nucleotide sequence ID" value="NZ_VNIK02000014.1"/>
</dbReference>
<comment type="caution">
    <text evidence="2">The sequence shown here is derived from an EMBL/GenBank/DDBJ whole genome shotgun (WGS) entry which is preliminary data.</text>
</comment>
<feature type="domain" description="SH3b" evidence="1">
    <location>
        <begin position="253"/>
        <end position="326"/>
    </location>
</feature>
<name>A0A5N5ILS5_9FLAO</name>
<evidence type="ECO:0000313" key="2">
    <source>
        <dbReference type="EMBL" id="KAB5485075.1"/>
    </source>
</evidence>
<dbReference type="OrthoDB" id="981314at2"/>
<accession>A0A5N5ILS5</accession>
<evidence type="ECO:0000259" key="1">
    <source>
        <dbReference type="PROSITE" id="PS51781"/>
    </source>
</evidence>
<dbReference type="AlphaFoldDB" id="A0A5N5ILS5"/>
<dbReference type="Pfam" id="PF08239">
    <property type="entry name" value="SH3_3"/>
    <property type="match status" value="1"/>
</dbReference>
<reference evidence="2" key="1">
    <citation type="submission" date="2019-10" db="EMBL/GenBank/DDBJ databases">
        <title>Muricauda hadale sp. nov., a piezophilic bacterium isolated from hadopelagic water of the Mariana Trench.</title>
        <authorList>
            <person name="Wei Y."/>
        </authorList>
    </citation>
    <scope>NUCLEOTIDE SEQUENCE [LARGE SCALE GENOMIC DNA]</scope>
    <source>
        <strain evidence="2">MT-229</strain>
    </source>
</reference>
<dbReference type="InterPro" id="IPR003646">
    <property type="entry name" value="SH3-like_bac-type"/>
</dbReference>
<dbReference type="Proteomes" id="UP000319204">
    <property type="component" value="Unassembled WGS sequence"/>
</dbReference>
<sequence length="327" mass="37225">MKTSKKTCIIYFLLVLGYGCNSTPNKNTELNSEATWSDDSKTSEETGAEPYATCLWPKVGLRDNPGRKDAKYITTIYFGEKVEFLDEKQIADDDKEYIKVKLSDGNEGWVYKHLFAIGGKLGIVNGQRELYKRPDIMTYVGEKLEPMDMVVIFDGEQDGWNEVVSLKKEKKGWIQGQANIIQNELDVKLGILYWRAMEEGGDKKYELLENIMDNPNFKKSKLIEEVSKALYGNPGSEEAFYIDELDQFQNLPSNKLGITSKTVNVVDEPSTSSEEVLFQVEKGDICDIIEQSSSLEEVNGNTDRWYKINFNGKVGWVFGHHTSKKRN</sequence>
<dbReference type="EMBL" id="VNIK02000014">
    <property type="protein sequence ID" value="KAB5485075.1"/>
    <property type="molecule type" value="Genomic_DNA"/>
</dbReference>